<feature type="domain" description="Response regulatory" evidence="14">
    <location>
        <begin position="741"/>
        <end position="852"/>
    </location>
</feature>
<proteinExistence type="predicted"/>
<evidence type="ECO:0000256" key="6">
    <source>
        <dbReference type="ARBA" id="ARBA00022679"/>
    </source>
</evidence>
<dbReference type="Gene3D" id="3.30.450.40">
    <property type="match status" value="1"/>
</dbReference>
<dbReference type="InterPro" id="IPR029016">
    <property type="entry name" value="GAF-like_dom_sf"/>
</dbReference>
<dbReference type="InterPro" id="IPR003018">
    <property type="entry name" value="GAF"/>
</dbReference>
<dbReference type="InterPro" id="IPR035965">
    <property type="entry name" value="PAS-like_dom_sf"/>
</dbReference>
<evidence type="ECO:0000256" key="5">
    <source>
        <dbReference type="ARBA" id="ARBA00022606"/>
    </source>
</evidence>
<keyword evidence="5" id="KW-0716">Sensory transduction</keyword>
<dbReference type="SUPFAM" id="SSF55781">
    <property type="entry name" value="GAF domain-like"/>
    <property type="match status" value="2"/>
</dbReference>
<dbReference type="AlphaFoldDB" id="A0A4Q9G967"/>
<dbReference type="GO" id="GO:0006355">
    <property type="term" value="P:regulation of DNA-templated transcription"/>
    <property type="evidence" value="ECO:0007669"/>
    <property type="project" value="InterPro"/>
</dbReference>
<keyword evidence="6" id="KW-0808">Transferase</keyword>
<protein>
    <recommendedName>
        <fullName evidence="2">histidine kinase</fullName>
        <ecNumber evidence="2">2.7.13.3</ecNumber>
    </recommendedName>
</protein>
<dbReference type="InterPro" id="IPR016132">
    <property type="entry name" value="Phyto_chromo_attachment"/>
</dbReference>
<evidence type="ECO:0000256" key="10">
    <source>
        <dbReference type="ARBA" id="ARBA00022991"/>
    </source>
</evidence>
<evidence type="ECO:0000256" key="1">
    <source>
        <dbReference type="ARBA" id="ARBA00000085"/>
    </source>
</evidence>
<dbReference type="InterPro" id="IPR043150">
    <property type="entry name" value="Phytochrome_PHY_sf"/>
</dbReference>
<dbReference type="InterPro" id="IPR001294">
    <property type="entry name" value="Phytochrome"/>
</dbReference>
<comment type="caution">
    <text evidence="15">The sequence shown here is derived from an EMBL/GenBank/DDBJ whole genome shotgun (WGS) entry which is preliminary data.</text>
</comment>
<evidence type="ECO:0000259" key="14">
    <source>
        <dbReference type="PROSITE" id="PS50110"/>
    </source>
</evidence>
<evidence type="ECO:0000256" key="4">
    <source>
        <dbReference type="ARBA" id="ARBA00022553"/>
    </source>
</evidence>
<dbReference type="SUPFAM" id="SSF52172">
    <property type="entry name" value="CheY-like"/>
    <property type="match status" value="1"/>
</dbReference>
<dbReference type="InterPro" id="IPR013515">
    <property type="entry name" value="Phytochrome_cen-reg"/>
</dbReference>
<dbReference type="SMART" id="SM00911">
    <property type="entry name" value="HWE_HK"/>
    <property type="match status" value="1"/>
</dbReference>
<dbReference type="PIRSF" id="PIRSF036397">
    <property type="entry name" value="Bactrphtchrm_rec"/>
    <property type="match status" value="1"/>
</dbReference>
<dbReference type="GO" id="GO:0009881">
    <property type="term" value="F:photoreceptor activity"/>
    <property type="evidence" value="ECO:0007669"/>
    <property type="project" value="UniProtKB-KW"/>
</dbReference>
<dbReference type="PRINTS" id="PR01033">
    <property type="entry name" value="PHYTOCHROME"/>
</dbReference>
<keyword evidence="7" id="KW-0547">Nucleotide-binding</keyword>
<dbReference type="InterPro" id="IPR036890">
    <property type="entry name" value="HATPase_C_sf"/>
</dbReference>
<keyword evidence="4 12" id="KW-0597">Phosphoprotein</keyword>
<evidence type="ECO:0000313" key="16">
    <source>
        <dbReference type="Proteomes" id="UP000293520"/>
    </source>
</evidence>
<dbReference type="InterPro" id="IPR013654">
    <property type="entry name" value="PAS_2"/>
</dbReference>
<evidence type="ECO:0000256" key="8">
    <source>
        <dbReference type="ARBA" id="ARBA00022777"/>
    </source>
</evidence>
<evidence type="ECO:0000256" key="12">
    <source>
        <dbReference type="PROSITE-ProRule" id="PRU00169"/>
    </source>
</evidence>
<keyword evidence="16" id="KW-1185">Reference proteome</keyword>
<name>A0A4Q9G967_9RHOB</name>
<dbReference type="InterPro" id="IPR011006">
    <property type="entry name" value="CheY-like_superfamily"/>
</dbReference>
<keyword evidence="11" id="KW-0675">Receptor</keyword>
<dbReference type="SMART" id="SM00065">
    <property type="entry name" value="GAF"/>
    <property type="match status" value="1"/>
</dbReference>
<dbReference type="InterPro" id="IPR011102">
    <property type="entry name" value="Sig_transdc_His_kinase_HWE"/>
</dbReference>
<dbReference type="PROSITE" id="PS50046">
    <property type="entry name" value="PHYTOCHROME_2"/>
    <property type="match status" value="1"/>
</dbReference>
<keyword evidence="3" id="KW-0600">Photoreceptor protein</keyword>
<feature type="modified residue" description="4-aspartylphosphate" evidence="12">
    <location>
        <position position="791"/>
    </location>
</feature>
<dbReference type="Pfam" id="PF00360">
    <property type="entry name" value="PHY"/>
    <property type="match status" value="1"/>
</dbReference>
<dbReference type="Gene3D" id="3.30.450.270">
    <property type="match status" value="1"/>
</dbReference>
<dbReference type="Pfam" id="PF07536">
    <property type="entry name" value="HWE_HK"/>
    <property type="match status" value="1"/>
</dbReference>
<evidence type="ECO:0000256" key="9">
    <source>
        <dbReference type="ARBA" id="ARBA00022840"/>
    </source>
</evidence>
<dbReference type="InterPro" id="IPR009219">
    <property type="entry name" value="Bactrphtchr_CheY"/>
</dbReference>
<dbReference type="Proteomes" id="UP000293520">
    <property type="component" value="Unassembled WGS sequence"/>
</dbReference>
<dbReference type="GO" id="GO:0009584">
    <property type="term" value="P:detection of visible light"/>
    <property type="evidence" value="ECO:0007669"/>
    <property type="project" value="InterPro"/>
</dbReference>
<evidence type="ECO:0000256" key="2">
    <source>
        <dbReference type="ARBA" id="ARBA00012438"/>
    </source>
</evidence>
<organism evidence="15 16">
    <name type="scientific">Paracoccus subflavus</name>
    <dbReference type="NCBI Taxonomy" id="2528244"/>
    <lineage>
        <taxon>Bacteria</taxon>
        <taxon>Pseudomonadati</taxon>
        <taxon>Pseudomonadota</taxon>
        <taxon>Alphaproteobacteria</taxon>
        <taxon>Rhodobacterales</taxon>
        <taxon>Paracoccaceae</taxon>
        <taxon>Paracoccus</taxon>
    </lineage>
</organism>
<evidence type="ECO:0000256" key="3">
    <source>
        <dbReference type="ARBA" id="ARBA00022543"/>
    </source>
</evidence>
<dbReference type="Gene3D" id="3.30.450.20">
    <property type="entry name" value="PAS domain"/>
    <property type="match status" value="1"/>
</dbReference>
<sequence length="860" mass="93331">MTRNAAFDADLAGKPIDLTNCDREPIHIPGSIQPHGCLLACDHAARIVHFRSDNACDMLGLTGDPLDMPLSQVIGGDAAHALLNALAVTGNRPHPSLVFDIEVNGRRLDATIHRYDNRTIIEFEPPSTRLGQVISLSRIVIERLKATQTVEQLVQQTAMLMQAQLGYDRVMVYELGEDGSGKVVSEAKLDHHESFRGQYFPAGDIPRQARALYLRNPIRVIGDAAFTPVPIGGADSNHAPLDLSHAHLRSVSPIHCEYLSNMGVSASMSVSIIIDGALWGMVACHHYAPKVLTMAERAAAEMVGEFLSMHLDALNRRQAREGELTARAALDDLLVNATRSEDAGPALRTRLPQLSRLIPADGAAIWFDGAWSPIGHAPTQDQAAPLLALACGLAEGQVFHTARLSGLLPDAPDLTALAAGVMIVPLSKRPRDFLFYFRKEAVLTLDWAGDPNKTYDTGRFGDRLTPRKSFAIWKETVRDTSHPWTDSDRRFAEALRIAVVEVLLFNNEVLADERSRAAVRQRVLNRELNHRVKNILAVIQSLVSRRPPEGHSIDDYIRTLRGRIRALAHAHDQVIRDEHGGLLGDLLGAELGPYLGEGGTVALDGPAVALDGRAFSVMALIFHEMATNAAKYGALSHPDGTLTVRWQVDDDGRCRIDWTETGLTDLAPPTRTGFGSALVEQSLPFDLGGQSRIEFRPSGVQAEFILPAQFVRRLRPDAAGPGHRPTPEQPRVPGTGLAGRRVLVVEDQTLIAMALEADLQDHGMEIAGRTATVAGALALIDRDLPDLAVLDVNLAGELSMPVAERLHAEGIPFVFATGYGADFARPDLFSAVPVVSKPYRAADVVTKLAEAELRMAAPSA</sequence>
<evidence type="ECO:0000313" key="15">
    <source>
        <dbReference type="EMBL" id="TBN42682.1"/>
    </source>
</evidence>
<dbReference type="GO" id="GO:0004673">
    <property type="term" value="F:protein histidine kinase activity"/>
    <property type="evidence" value="ECO:0007669"/>
    <property type="project" value="UniProtKB-EC"/>
</dbReference>
<evidence type="ECO:0000259" key="13">
    <source>
        <dbReference type="PROSITE" id="PS50046"/>
    </source>
</evidence>
<dbReference type="PANTHER" id="PTHR41523">
    <property type="entry name" value="TWO-COMPONENT SYSTEM SENSOR PROTEIN"/>
    <property type="match status" value="1"/>
</dbReference>
<dbReference type="RefSeq" id="WP_130990107.1">
    <property type="nucleotide sequence ID" value="NZ_SISK01000002.1"/>
</dbReference>
<dbReference type="InterPro" id="IPR001789">
    <property type="entry name" value="Sig_transdc_resp-reg_receiver"/>
</dbReference>
<dbReference type="SMART" id="SM00448">
    <property type="entry name" value="REC"/>
    <property type="match status" value="1"/>
</dbReference>
<reference evidence="15 16" key="1">
    <citation type="submission" date="2019-02" db="EMBL/GenBank/DDBJ databases">
        <title>Paracoccus subflavus sp. nov., isolated from marine sediment of the Pacific Ocean.</title>
        <authorList>
            <person name="Zhang G."/>
        </authorList>
    </citation>
    <scope>NUCLEOTIDE SEQUENCE [LARGE SCALE GENOMIC DNA]</scope>
    <source>
        <strain evidence="15 16">GY0581</strain>
    </source>
</reference>
<dbReference type="Pfam" id="PF08446">
    <property type="entry name" value="PAS_2"/>
    <property type="match status" value="1"/>
</dbReference>
<dbReference type="EMBL" id="SISK01000002">
    <property type="protein sequence ID" value="TBN42682.1"/>
    <property type="molecule type" value="Genomic_DNA"/>
</dbReference>
<feature type="domain" description="Phytochrome chromophore attachment site" evidence="13">
    <location>
        <begin position="149"/>
        <end position="309"/>
    </location>
</feature>
<dbReference type="Gene3D" id="3.40.50.2300">
    <property type="match status" value="1"/>
</dbReference>
<dbReference type="OrthoDB" id="489241at2"/>
<dbReference type="PANTHER" id="PTHR41523:SF8">
    <property type="entry name" value="ETHYLENE RESPONSE SENSOR PROTEIN"/>
    <property type="match status" value="1"/>
</dbReference>
<keyword evidence="10" id="KW-0157">Chromophore</keyword>
<keyword evidence="9" id="KW-0067">ATP-binding</keyword>
<dbReference type="EC" id="2.7.13.3" evidence="2"/>
<evidence type="ECO:0000256" key="7">
    <source>
        <dbReference type="ARBA" id="ARBA00022741"/>
    </source>
</evidence>
<keyword evidence="8" id="KW-0418">Kinase</keyword>
<dbReference type="Pfam" id="PF00072">
    <property type="entry name" value="Response_reg"/>
    <property type="match status" value="1"/>
</dbReference>
<dbReference type="PROSITE" id="PS50110">
    <property type="entry name" value="RESPONSE_REGULATORY"/>
    <property type="match status" value="1"/>
</dbReference>
<dbReference type="Pfam" id="PF01590">
    <property type="entry name" value="GAF"/>
    <property type="match status" value="1"/>
</dbReference>
<gene>
    <name evidence="15" type="ORF">EYE42_04490</name>
</gene>
<dbReference type="Gene3D" id="3.30.565.10">
    <property type="entry name" value="Histidine kinase-like ATPase, C-terminal domain"/>
    <property type="match status" value="1"/>
</dbReference>
<dbReference type="GO" id="GO:0005524">
    <property type="term" value="F:ATP binding"/>
    <property type="evidence" value="ECO:0007669"/>
    <property type="project" value="UniProtKB-KW"/>
</dbReference>
<comment type="catalytic activity">
    <reaction evidence="1">
        <text>ATP + protein L-histidine = ADP + protein N-phospho-L-histidine.</text>
        <dbReference type="EC" id="2.7.13.3"/>
    </reaction>
</comment>
<dbReference type="GO" id="GO:0000160">
    <property type="term" value="P:phosphorelay signal transduction system"/>
    <property type="evidence" value="ECO:0007669"/>
    <property type="project" value="InterPro"/>
</dbReference>
<evidence type="ECO:0000256" key="11">
    <source>
        <dbReference type="ARBA" id="ARBA00023170"/>
    </source>
</evidence>
<dbReference type="SUPFAM" id="SSF55785">
    <property type="entry name" value="PYP-like sensor domain (PAS domain)"/>
    <property type="match status" value="1"/>
</dbReference>
<accession>A0A4Q9G967</accession>